<feature type="compositionally biased region" description="Polar residues" evidence="1">
    <location>
        <begin position="381"/>
        <end position="390"/>
    </location>
</feature>
<feature type="compositionally biased region" description="Low complexity" evidence="1">
    <location>
        <begin position="345"/>
        <end position="357"/>
    </location>
</feature>
<gene>
    <name evidence="3" type="ORF">NEA10_19125</name>
</gene>
<accession>A0ABY5APT6</accession>
<keyword evidence="3" id="KW-0328">Glycosyltransferase</keyword>
<evidence type="ECO:0000256" key="1">
    <source>
        <dbReference type="SAM" id="MobiDB-lite"/>
    </source>
</evidence>
<feature type="domain" description="Glycosyltransferase 2-like" evidence="2">
    <location>
        <begin position="6"/>
        <end position="163"/>
    </location>
</feature>
<keyword evidence="4" id="KW-1185">Reference proteome</keyword>
<feature type="region of interest" description="Disordered" evidence="1">
    <location>
        <begin position="345"/>
        <end position="397"/>
    </location>
</feature>
<organism evidence="3 4">
    <name type="scientific">Phormidium yuhuli AB48</name>
    <dbReference type="NCBI Taxonomy" id="2940671"/>
    <lineage>
        <taxon>Bacteria</taxon>
        <taxon>Bacillati</taxon>
        <taxon>Cyanobacteriota</taxon>
        <taxon>Cyanophyceae</taxon>
        <taxon>Oscillatoriophycideae</taxon>
        <taxon>Oscillatoriales</taxon>
        <taxon>Oscillatoriaceae</taxon>
        <taxon>Phormidium</taxon>
        <taxon>Phormidium yuhuli</taxon>
    </lineage>
</organism>
<dbReference type="PANTHER" id="PTHR22916:SF3">
    <property type="entry name" value="UDP-GLCNAC:BETAGAL BETA-1,3-N-ACETYLGLUCOSAMINYLTRANSFERASE-LIKE PROTEIN 1"/>
    <property type="match status" value="1"/>
</dbReference>
<reference evidence="3" key="1">
    <citation type="submission" date="2022-06" db="EMBL/GenBank/DDBJ databases">
        <title>Genome sequence of Phormidium yuhuli AB48 isolated from an industrial photobioreactor environment.</title>
        <authorList>
            <person name="Qiu Y."/>
            <person name="Noonan A.J.C."/>
            <person name="Dofher K."/>
            <person name="Koch M."/>
            <person name="Kieft B."/>
            <person name="Lin X."/>
            <person name="Ziels R.M."/>
            <person name="Hallam S.J."/>
        </authorList>
    </citation>
    <scope>NUCLEOTIDE SEQUENCE</scope>
    <source>
        <strain evidence="3">AB48</strain>
    </source>
</reference>
<evidence type="ECO:0000259" key="2">
    <source>
        <dbReference type="Pfam" id="PF00535"/>
    </source>
</evidence>
<keyword evidence="3" id="KW-0808">Transferase</keyword>
<dbReference type="EC" id="2.4.-.-" evidence="3"/>
<sequence length="397" mass="44549">MSPKISLILNSYNPSHYLQRAIESVLQQTYRDFELLIWDDGSSDDSLDIARSLAAQDERVRVIAAPHQGRGKALKAAIAVTTGDYLGWIDRDDILLPNALEQTAAILDKHPQVGMVYSDYLDIDSQGTPLGLGYRCQIPYSRDRLLTDFITFHFRLMRREIYNQAGGIDPAFEYAEDYDLCLRISELTEIYHLPEPLYHYRHHRDNASRSQASLQQARSQCAINNALCRRGLQDTLQLQVQGGRFILKPRPTASRSRVAAVLASLSLPLIPLNAAATPTLSEAGKAIIETASQGISQTEPPSLTAVNSQSDIQPQTIEPDWEMLKQDNPPVPPIRANEQIGDGYGYQPPAAGYGYQQNYTPPTPPPLRWFIRPRSQDHRPQLSQDGNISFETRRDTL</sequence>
<evidence type="ECO:0000313" key="3">
    <source>
        <dbReference type="EMBL" id="USR90908.1"/>
    </source>
</evidence>
<dbReference type="InterPro" id="IPR001173">
    <property type="entry name" value="Glyco_trans_2-like"/>
</dbReference>
<dbReference type="Proteomes" id="UP001056708">
    <property type="component" value="Chromosome"/>
</dbReference>
<dbReference type="InterPro" id="IPR029044">
    <property type="entry name" value="Nucleotide-diphossugar_trans"/>
</dbReference>
<dbReference type="PANTHER" id="PTHR22916">
    <property type="entry name" value="GLYCOSYLTRANSFERASE"/>
    <property type="match status" value="1"/>
</dbReference>
<dbReference type="RefSeq" id="WP_252662932.1">
    <property type="nucleotide sequence ID" value="NZ_CP098611.1"/>
</dbReference>
<protein>
    <submittedName>
        <fullName evidence="3">Glycosyltransferase</fullName>
        <ecNumber evidence="3">2.4.-.-</ecNumber>
    </submittedName>
</protein>
<dbReference type="EMBL" id="CP098611">
    <property type="protein sequence ID" value="USR90908.1"/>
    <property type="molecule type" value="Genomic_DNA"/>
</dbReference>
<name>A0ABY5APT6_9CYAN</name>
<proteinExistence type="predicted"/>
<dbReference type="Gene3D" id="3.90.550.10">
    <property type="entry name" value="Spore Coat Polysaccharide Biosynthesis Protein SpsA, Chain A"/>
    <property type="match status" value="1"/>
</dbReference>
<dbReference type="Pfam" id="PF00535">
    <property type="entry name" value="Glycos_transf_2"/>
    <property type="match status" value="1"/>
</dbReference>
<dbReference type="GO" id="GO:0016757">
    <property type="term" value="F:glycosyltransferase activity"/>
    <property type="evidence" value="ECO:0007669"/>
    <property type="project" value="UniProtKB-KW"/>
</dbReference>
<evidence type="ECO:0000313" key="4">
    <source>
        <dbReference type="Proteomes" id="UP001056708"/>
    </source>
</evidence>
<dbReference type="SUPFAM" id="SSF53448">
    <property type="entry name" value="Nucleotide-diphospho-sugar transferases"/>
    <property type="match status" value="1"/>
</dbReference>